<evidence type="ECO:0000256" key="2">
    <source>
        <dbReference type="ARBA" id="ARBA00006434"/>
    </source>
</evidence>
<dbReference type="PANTHER" id="PTHR42985:SF40">
    <property type="entry name" value="LD47995P-RELATED"/>
    <property type="match status" value="1"/>
</dbReference>
<accession>A0A8J4YPG4</accession>
<keyword evidence="3" id="KW-0813">Transport</keyword>
<dbReference type="GO" id="GO:0006814">
    <property type="term" value="P:sodium ion transport"/>
    <property type="evidence" value="ECO:0007669"/>
    <property type="project" value="UniProtKB-KW"/>
</dbReference>
<dbReference type="GO" id="GO:0015293">
    <property type="term" value="F:symporter activity"/>
    <property type="evidence" value="ECO:0007669"/>
    <property type="project" value="TreeGrafter"/>
</dbReference>
<dbReference type="PANTHER" id="PTHR42985">
    <property type="entry name" value="SODIUM-COUPLED MONOCARBOXYLATE TRANSPORTER"/>
    <property type="match status" value="1"/>
</dbReference>
<feature type="transmembrane region" description="Helical" evidence="12">
    <location>
        <begin position="126"/>
        <end position="144"/>
    </location>
</feature>
<feature type="transmembrane region" description="Helical" evidence="12">
    <location>
        <begin position="50"/>
        <end position="68"/>
    </location>
</feature>
<keyword evidence="4" id="KW-1003">Cell membrane</keyword>
<evidence type="ECO:0000256" key="3">
    <source>
        <dbReference type="ARBA" id="ARBA00022448"/>
    </source>
</evidence>
<name>A0A8J4YPG4_CHIOP</name>
<comment type="caution">
    <text evidence="13">The sequence shown here is derived from an EMBL/GenBank/DDBJ whole genome shotgun (WGS) entry which is preliminary data.</text>
</comment>
<evidence type="ECO:0000313" key="13">
    <source>
        <dbReference type="EMBL" id="KAG0727796.1"/>
    </source>
</evidence>
<keyword evidence="8" id="KW-0406">Ion transport</keyword>
<evidence type="ECO:0000313" key="14">
    <source>
        <dbReference type="Proteomes" id="UP000770661"/>
    </source>
</evidence>
<dbReference type="EMBL" id="JACEEZ010002973">
    <property type="protein sequence ID" value="KAG0727796.1"/>
    <property type="molecule type" value="Genomic_DNA"/>
</dbReference>
<evidence type="ECO:0000256" key="6">
    <source>
        <dbReference type="ARBA" id="ARBA00022989"/>
    </source>
</evidence>
<keyword evidence="5 12" id="KW-0812">Transmembrane</keyword>
<dbReference type="AlphaFoldDB" id="A0A8J4YPG4"/>
<evidence type="ECO:0000256" key="8">
    <source>
        <dbReference type="ARBA" id="ARBA00023065"/>
    </source>
</evidence>
<keyword evidence="7" id="KW-0915">Sodium</keyword>
<dbReference type="PROSITE" id="PS50283">
    <property type="entry name" value="NA_SOLUT_SYMP_3"/>
    <property type="match status" value="1"/>
</dbReference>
<keyword evidence="14" id="KW-1185">Reference proteome</keyword>
<keyword evidence="6 12" id="KW-1133">Transmembrane helix</keyword>
<gene>
    <name evidence="13" type="primary">Slc5a6_2</name>
    <name evidence="13" type="ORF">GWK47_033880</name>
</gene>
<keyword evidence="10" id="KW-0739">Sodium transport</keyword>
<evidence type="ECO:0000256" key="12">
    <source>
        <dbReference type="SAM" id="Phobius"/>
    </source>
</evidence>
<comment type="subcellular location">
    <subcellularLocation>
        <location evidence="1">Cell membrane</location>
        <topology evidence="1">Multi-pass membrane protein</topology>
    </subcellularLocation>
</comment>
<dbReference type="InterPro" id="IPR051163">
    <property type="entry name" value="Sodium:Solute_Symporter_SSF"/>
</dbReference>
<evidence type="ECO:0000256" key="5">
    <source>
        <dbReference type="ARBA" id="ARBA00022692"/>
    </source>
</evidence>
<dbReference type="Proteomes" id="UP000770661">
    <property type="component" value="Unassembled WGS sequence"/>
</dbReference>
<dbReference type="Pfam" id="PF00474">
    <property type="entry name" value="SSF"/>
    <property type="match status" value="1"/>
</dbReference>
<evidence type="ECO:0000256" key="7">
    <source>
        <dbReference type="ARBA" id="ARBA00023053"/>
    </source>
</evidence>
<evidence type="ECO:0000256" key="10">
    <source>
        <dbReference type="ARBA" id="ARBA00023201"/>
    </source>
</evidence>
<feature type="transmembrane region" description="Helical" evidence="12">
    <location>
        <begin position="12"/>
        <end position="30"/>
    </location>
</feature>
<evidence type="ECO:0000256" key="1">
    <source>
        <dbReference type="ARBA" id="ARBA00004651"/>
    </source>
</evidence>
<organism evidence="13 14">
    <name type="scientific">Chionoecetes opilio</name>
    <name type="common">Atlantic snow crab</name>
    <name type="synonym">Cancer opilio</name>
    <dbReference type="NCBI Taxonomy" id="41210"/>
    <lineage>
        <taxon>Eukaryota</taxon>
        <taxon>Metazoa</taxon>
        <taxon>Ecdysozoa</taxon>
        <taxon>Arthropoda</taxon>
        <taxon>Crustacea</taxon>
        <taxon>Multicrustacea</taxon>
        <taxon>Malacostraca</taxon>
        <taxon>Eumalacostraca</taxon>
        <taxon>Eucarida</taxon>
        <taxon>Decapoda</taxon>
        <taxon>Pleocyemata</taxon>
        <taxon>Brachyura</taxon>
        <taxon>Eubrachyura</taxon>
        <taxon>Majoidea</taxon>
        <taxon>Majidae</taxon>
        <taxon>Chionoecetes</taxon>
    </lineage>
</organism>
<keyword evidence="9 12" id="KW-0472">Membrane</keyword>
<dbReference type="OrthoDB" id="6363405at2759"/>
<feature type="transmembrane region" description="Helical" evidence="12">
    <location>
        <begin position="156"/>
        <end position="175"/>
    </location>
</feature>
<protein>
    <submittedName>
        <fullName evidence="13">Sodium-dependent multivitamin transporter</fullName>
    </submittedName>
</protein>
<proteinExistence type="inferred from homology"/>
<evidence type="ECO:0000256" key="4">
    <source>
        <dbReference type="ARBA" id="ARBA00022475"/>
    </source>
</evidence>
<dbReference type="Gene3D" id="1.20.1730.10">
    <property type="entry name" value="Sodium/glucose cotransporter"/>
    <property type="match status" value="1"/>
</dbReference>
<evidence type="ECO:0000256" key="11">
    <source>
        <dbReference type="RuleBase" id="RU362091"/>
    </source>
</evidence>
<comment type="similarity">
    <text evidence="2 11">Belongs to the sodium:solute symporter (SSF) (TC 2.A.21) family.</text>
</comment>
<feature type="transmembrane region" description="Helical" evidence="12">
    <location>
        <begin position="80"/>
        <end position="105"/>
    </location>
</feature>
<dbReference type="GO" id="GO:0005886">
    <property type="term" value="C:plasma membrane"/>
    <property type="evidence" value="ECO:0007669"/>
    <property type="project" value="UniProtKB-SubCell"/>
</dbReference>
<reference evidence="13" key="1">
    <citation type="submission" date="2020-07" db="EMBL/GenBank/DDBJ databases">
        <title>The High-quality genome of the commercially important snow crab, Chionoecetes opilio.</title>
        <authorList>
            <person name="Jeong J.-H."/>
            <person name="Ryu S."/>
        </authorList>
    </citation>
    <scope>NUCLEOTIDE SEQUENCE</scope>
    <source>
        <strain evidence="13">MADBK_172401_WGS</strain>
        <tissue evidence="13">Digestive gland</tissue>
    </source>
</reference>
<evidence type="ECO:0000256" key="9">
    <source>
        <dbReference type="ARBA" id="ARBA00023136"/>
    </source>
</evidence>
<dbReference type="InterPro" id="IPR001734">
    <property type="entry name" value="Na/solute_symporter"/>
</dbReference>
<sequence length="200" mass="21722">MAHVTFTIADYLVFTGSLGISLGIGFYHWFRSKGLGTKDFLMGGGHMSPIPVSLSFAAGIISAVSILGNSAEMYYYGSQLWMNVIGVTIGTVFIMGIVMPVIYPLKFISIFEYLEYRWGDSLVRKMASVVQLINISIYMGMALYAPSLAISSVTPITANISVLVLGIVCTVYASMPPQPASLTEREMIPFDVDKCLSQGT</sequence>
<dbReference type="InterPro" id="IPR038377">
    <property type="entry name" value="Na/Glc_symporter_sf"/>
</dbReference>